<proteinExistence type="inferred from homology"/>
<comment type="function">
    <text evidence="4">Required for assembly of dynein regulatory complex (DRC) and inner dynein arm (IDA) complexes, which are responsible for ciliary beat regulation, thereby playing a central role in motility in cilia and flagella. Probably acts together with CCDC40 to form a molecular ruler that determines the 96 nanometer (nm) repeat length and arrangements of components in cilia and flagella. Not required for outer dynein arm complexes assembly.</text>
</comment>
<evidence type="ECO:0000256" key="6">
    <source>
        <dbReference type="SAM" id="MobiDB-lite"/>
    </source>
</evidence>
<feature type="region of interest" description="Disordered" evidence="6">
    <location>
        <begin position="930"/>
        <end position="983"/>
    </location>
</feature>
<dbReference type="PANTHER" id="PTHR18962:SF0">
    <property type="entry name" value="COILED-COIL DOMAIN-CONTAINING PROTEIN 39"/>
    <property type="match status" value="1"/>
</dbReference>
<keyword evidence="3 5" id="KW-0175">Coiled coil</keyword>
<protein>
    <recommendedName>
        <fullName evidence="2">Coiled-coil domain-containing protein 39</fullName>
    </recommendedName>
</protein>
<evidence type="ECO:0000256" key="5">
    <source>
        <dbReference type="SAM" id="Coils"/>
    </source>
</evidence>
<dbReference type="PANTHER" id="PTHR18962">
    <property type="entry name" value="COILED-COIL DOMAIN-CONTAINING PROTEIN 39"/>
    <property type="match status" value="1"/>
</dbReference>
<evidence type="ECO:0000256" key="4">
    <source>
        <dbReference type="ARBA" id="ARBA00045182"/>
    </source>
</evidence>
<dbReference type="AlphaFoldDB" id="A0A7J6B3B2"/>
<feature type="coiled-coil region" evidence="5">
    <location>
        <begin position="665"/>
        <end position="706"/>
    </location>
</feature>
<gene>
    <name evidence="7" type="ORF">AMELA_G00067820</name>
</gene>
<name>A0A7J6B3B2_AMEME</name>
<dbReference type="Proteomes" id="UP000593565">
    <property type="component" value="Unassembled WGS sequence"/>
</dbReference>
<evidence type="ECO:0000313" key="7">
    <source>
        <dbReference type="EMBL" id="KAF4089594.1"/>
    </source>
</evidence>
<organism evidence="7 8">
    <name type="scientific">Ameiurus melas</name>
    <name type="common">Black bullhead</name>
    <name type="synonym">Silurus melas</name>
    <dbReference type="NCBI Taxonomy" id="219545"/>
    <lineage>
        <taxon>Eukaryota</taxon>
        <taxon>Metazoa</taxon>
        <taxon>Chordata</taxon>
        <taxon>Craniata</taxon>
        <taxon>Vertebrata</taxon>
        <taxon>Euteleostomi</taxon>
        <taxon>Actinopterygii</taxon>
        <taxon>Neopterygii</taxon>
        <taxon>Teleostei</taxon>
        <taxon>Ostariophysi</taxon>
        <taxon>Siluriformes</taxon>
        <taxon>Ictaluridae</taxon>
        <taxon>Ameiurus</taxon>
    </lineage>
</organism>
<evidence type="ECO:0000256" key="2">
    <source>
        <dbReference type="ARBA" id="ARBA00016725"/>
    </source>
</evidence>
<feature type="coiled-coil region" evidence="5">
    <location>
        <begin position="18"/>
        <end position="52"/>
    </location>
</feature>
<dbReference type="GO" id="GO:0005576">
    <property type="term" value="C:extracellular region"/>
    <property type="evidence" value="ECO:0007669"/>
    <property type="project" value="GOC"/>
</dbReference>
<evidence type="ECO:0000256" key="3">
    <source>
        <dbReference type="ARBA" id="ARBA00023054"/>
    </source>
</evidence>
<feature type="compositionally biased region" description="Low complexity" evidence="6">
    <location>
        <begin position="956"/>
        <end position="983"/>
    </location>
</feature>
<dbReference type="GO" id="GO:0036159">
    <property type="term" value="P:inner dynein arm assembly"/>
    <property type="evidence" value="ECO:0007669"/>
    <property type="project" value="InterPro"/>
</dbReference>
<feature type="region of interest" description="Disordered" evidence="6">
    <location>
        <begin position="867"/>
        <end position="914"/>
    </location>
</feature>
<feature type="coiled-coil region" evidence="5">
    <location>
        <begin position="165"/>
        <end position="318"/>
    </location>
</feature>
<evidence type="ECO:0000313" key="8">
    <source>
        <dbReference type="Proteomes" id="UP000593565"/>
    </source>
</evidence>
<dbReference type="GO" id="GO:0060287">
    <property type="term" value="P:epithelial cilium movement involved in determination of left/right asymmetry"/>
    <property type="evidence" value="ECO:0007669"/>
    <property type="project" value="TreeGrafter"/>
</dbReference>
<feature type="compositionally biased region" description="Basic and acidic residues" evidence="6">
    <location>
        <begin position="799"/>
        <end position="813"/>
    </location>
</feature>
<accession>A0A7J6B3B2</accession>
<reference evidence="7 8" key="1">
    <citation type="submission" date="2020-02" db="EMBL/GenBank/DDBJ databases">
        <title>A chromosome-scale genome assembly of the black bullhead catfish (Ameiurus melas).</title>
        <authorList>
            <person name="Wen M."/>
            <person name="Zham M."/>
            <person name="Cabau C."/>
            <person name="Klopp C."/>
            <person name="Donnadieu C."/>
            <person name="Roques C."/>
            <person name="Bouchez O."/>
            <person name="Lampietro C."/>
            <person name="Jouanno E."/>
            <person name="Herpin A."/>
            <person name="Louis A."/>
            <person name="Berthelot C."/>
            <person name="Parey E."/>
            <person name="Roest-Crollius H."/>
            <person name="Braasch I."/>
            <person name="Postlethwait J."/>
            <person name="Robinson-Rechavi M."/>
            <person name="Echchiki A."/>
            <person name="Begum T."/>
            <person name="Montfort J."/>
            <person name="Schartl M."/>
            <person name="Bobe J."/>
            <person name="Guiguen Y."/>
        </authorList>
    </citation>
    <scope>NUCLEOTIDE SEQUENCE [LARGE SCALE GENOMIC DNA]</scope>
    <source>
        <strain evidence="7">M_S1</strain>
        <tissue evidence="7">Blood</tissue>
    </source>
</reference>
<dbReference type="InterPro" id="IPR033290">
    <property type="entry name" value="CCDC39"/>
</dbReference>
<feature type="coiled-coil region" evidence="5">
    <location>
        <begin position="88"/>
        <end position="122"/>
    </location>
</feature>
<comment type="caution">
    <text evidence="7">The sequence shown here is derived from an EMBL/GenBank/DDBJ whole genome shotgun (WGS) entry which is preliminary data.</text>
</comment>
<dbReference type="GO" id="GO:0005930">
    <property type="term" value="C:axoneme"/>
    <property type="evidence" value="ECO:0007669"/>
    <property type="project" value="InterPro"/>
</dbReference>
<sequence>MFFSDFLSEIAWDQNFAIPVLNSENKAVEDEVQRKQKELANVENKEIQHKERNSAVTEHLKDVQQGRTHTQALCRAVEKQAESELHFNALAKRETGRLLQEISQLENELISLREKNNSQENSIFKDTQKVEELMGQLNWDQQALNAWLEELARKDEDTMAIIKYAQQDESRIRELTLSMEKLTLESKQKRKALDNEVTETIMAQVALEKTVEMVQQAHAERQELINQWENSIKQMRKKDQDLQQCALLLEEMNQALRERKALIKEKQNFLDNEVENNKDCEKKIAVVERQANRLRQQFQEEESNCTRLQDELVTLKGRLDHTATDLEAKRSNLASIKKDITDKMAKLEDVQQYNIALEEKQQVVTKEVLSVEERAAQMEQLHRDQEKHLKEIDAQLQREHKLLFLKKQELQTLCSTKKNVIVDISGNRVALSSLDKRFSKLDQNALKQQENISSQDFQIQFMEGKMARLSGNVNKAEKQVLEKQVSELNEALEEKKAADTLLAAQLKKLQNDIRCVRKENEKTGAEKRDLTTKIEELNLVDETLDKDLKKQLLKKQDSIVENNILQLEVKRHRNMLYDKADGVLSLEKRKLLLQTAMKERQEEICVYRDMQTKQLKINEQEMQGLRAHLHERMSKVDKMKKKYEIITFSMAAPEGEGDNSQAYYIIKAAQEKEELQRKGDDLDAEIRKAEKENKALENTMHLFNNHNSSYRKSFIKVTDSSPEYQEKLKLEEQKRAADDKLKFKRCQIRELQEHIEVMSSSLNSLQQEEATQTKRNADLQACIVSLKKELISQQEKLDRATKQSSKLTKEIRSTKNTTEETFEERDIKLKELKDSRKVANKMLLEVMEQYPELQATLQMYFMQSGLALPSSSSTPSSRSSKLSSARSSVSLRSSRSSGSSADSSTRSSAVHSPSVKTVELGLGLSVSSTLLPQSPSSDLSRSSQNLTSTPTTAIPVVNNSAVNTTTNPTQNLTSTPTTASPVVNNSAVNTTTNTTQSPTSTPTTASTVHIIMLNSTTTTMYPVRIGLRALLKSTVQLDINLANQLLQKYLGYLPTYNTVTARVTRITKL</sequence>
<dbReference type="Pfam" id="PF24161">
    <property type="entry name" value="CCDC39"/>
    <property type="match status" value="1"/>
</dbReference>
<evidence type="ECO:0000256" key="1">
    <source>
        <dbReference type="ARBA" id="ARBA00005805"/>
    </source>
</evidence>
<comment type="similarity">
    <text evidence="1">Belongs to the CCDC39 family.</text>
</comment>
<feature type="region of interest" description="Disordered" evidence="6">
    <location>
        <begin position="799"/>
        <end position="824"/>
    </location>
</feature>
<feature type="compositionally biased region" description="Low complexity" evidence="6">
    <location>
        <begin position="930"/>
        <end position="948"/>
    </location>
</feature>
<keyword evidence="8" id="KW-1185">Reference proteome</keyword>
<dbReference type="GO" id="GO:0060285">
    <property type="term" value="P:cilium-dependent cell motility"/>
    <property type="evidence" value="ECO:0007669"/>
    <property type="project" value="TreeGrafter"/>
</dbReference>
<dbReference type="EMBL" id="JAAGNN010000005">
    <property type="protein sequence ID" value="KAF4089594.1"/>
    <property type="molecule type" value="Genomic_DNA"/>
</dbReference>
<feature type="coiled-coil region" evidence="5">
    <location>
        <begin position="459"/>
        <end position="526"/>
    </location>
</feature>